<protein>
    <submittedName>
        <fullName evidence="2">Uncharacterized protein</fullName>
    </submittedName>
</protein>
<comment type="caution">
    <text evidence="2">The sequence shown here is derived from an EMBL/GenBank/DDBJ whole genome shotgun (WGS) entry which is preliminary data.</text>
</comment>
<dbReference type="EMBL" id="MCGO01000041">
    <property type="protein sequence ID" value="ORY39134.1"/>
    <property type="molecule type" value="Genomic_DNA"/>
</dbReference>
<feature type="transmembrane region" description="Helical" evidence="1">
    <location>
        <begin position="26"/>
        <end position="47"/>
    </location>
</feature>
<feature type="transmembrane region" description="Helical" evidence="1">
    <location>
        <begin position="53"/>
        <end position="71"/>
    </location>
</feature>
<dbReference type="AlphaFoldDB" id="A0A1Y2BWU3"/>
<evidence type="ECO:0000256" key="1">
    <source>
        <dbReference type="SAM" id="Phobius"/>
    </source>
</evidence>
<name>A0A1Y2BWU3_9FUNG</name>
<sequence>MKEVCGNNWTQLQVCSFRSYDGCDAYVAASSMLVIKSAVSAVGIGIADSGPSFVGMFILARLIFVAVLFCTQTPHQASREAVEVLSLMYK</sequence>
<keyword evidence="3" id="KW-1185">Reference proteome</keyword>
<proteinExistence type="predicted"/>
<keyword evidence="1" id="KW-1133">Transmembrane helix</keyword>
<evidence type="ECO:0000313" key="3">
    <source>
        <dbReference type="Proteomes" id="UP000193642"/>
    </source>
</evidence>
<dbReference type="Proteomes" id="UP000193642">
    <property type="component" value="Unassembled WGS sequence"/>
</dbReference>
<gene>
    <name evidence="2" type="ORF">BCR33DRAFT_418622</name>
</gene>
<keyword evidence="1" id="KW-0472">Membrane</keyword>
<organism evidence="2 3">
    <name type="scientific">Rhizoclosmatium globosum</name>
    <dbReference type="NCBI Taxonomy" id="329046"/>
    <lineage>
        <taxon>Eukaryota</taxon>
        <taxon>Fungi</taxon>
        <taxon>Fungi incertae sedis</taxon>
        <taxon>Chytridiomycota</taxon>
        <taxon>Chytridiomycota incertae sedis</taxon>
        <taxon>Chytridiomycetes</taxon>
        <taxon>Chytridiales</taxon>
        <taxon>Chytriomycetaceae</taxon>
        <taxon>Rhizoclosmatium</taxon>
    </lineage>
</organism>
<keyword evidence="1" id="KW-0812">Transmembrane</keyword>
<accession>A0A1Y2BWU3</accession>
<reference evidence="2 3" key="1">
    <citation type="submission" date="2016-07" db="EMBL/GenBank/DDBJ databases">
        <title>Pervasive Adenine N6-methylation of Active Genes in Fungi.</title>
        <authorList>
            <consortium name="DOE Joint Genome Institute"/>
            <person name="Mondo S.J."/>
            <person name="Dannebaum R.O."/>
            <person name="Kuo R.C."/>
            <person name="Labutti K."/>
            <person name="Haridas S."/>
            <person name="Kuo A."/>
            <person name="Salamov A."/>
            <person name="Ahrendt S.R."/>
            <person name="Lipzen A."/>
            <person name="Sullivan W."/>
            <person name="Andreopoulos W.B."/>
            <person name="Clum A."/>
            <person name="Lindquist E."/>
            <person name="Daum C."/>
            <person name="Ramamoorthy G.K."/>
            <person name="Gryganskyi A."/>
            <person name="Culley D."/>
            <person name="Magnuson J.K."/>
            <person name="James T.Y."/>
            <person name="O'Malley M.A."/>
            <person name="Stajich J.E."/>
            <person name="Spatafora J.W."/>
            <person name="Visel A."/>
            <person name="Grigoriev I.V."/>
        </authorList>
    </citation>
    <scope>NUCLEOTIDE SEQUENCE [LARGE SCALE GENOMIC DNA]</scope>
    <source>
        <strain evidence="2 3">JEL800</strain>
    </source>
</reference>
<evidence type="ECO:0000313" key="2">
    <source>
        <dbReference type="EMBL" id="ORY39134.1"/>
    </source>
</evidence>